<evidence type="ECO:0000313" key="3">
    <source>
        <dbReference type="Proteomes" id="UP000215559"/>
    </source>
</evidence>
<evidence type="ECO:0000313" key="2">
    <source>
        <dbReference type="EMBL" id="OYD14867.1"/>
    </source>
</evidence>
<dbReference type="AlphaFoldDB" id="A0A235BT15"/>
<sequence>MRLTGPRRDQGYGFQARADVSLSDLASMGVSFSYSDPNFRRFSEGRGVKTGGFGTNFGTNVRANLDRLLPHSWGFSIPLSYSISRQQDLPKFSATYPDLRLNRKQGAADVATARSQDIGLNNVHKQRSGNRVLNYTIEAMSASWRRHEACHRTALTNDSSWSRALQWSYNISPDINIGLGEDNELYLFPQGIRFGLSNGERLGLRGSRQTVADSFRVDTLRSRGLGSDFGLEYSPIEDLSFEYGIGSERDLLVSRPDTLWFLSIGSEASQDENFGASYSTDIGDFLSPSLDFDGDYSHDCPKEDSNNYAHYRNMENSGDLDLSLGIDLPELLDRFGTVQSRPKDTTKGSNSRSSMRRAAGALSRVLDPLDFDYSVSRSSELIKVSDSTPASWSYRLGFSDAFTFDSLNPPSSIDRELQNSFKVSSAVRIRQLRAGFGYDWSLGRNVNVFTTTVDRSVSWPDLDVSLGKVHNLFPKLATDSKLSGRYRRRHNRSGELSGDTLVMYGRTDSYTNEFNPLVSWQTTWKRKISTTLSANYSLTAATDFLSETGENRNVSNSDNRGGDLSFSYSFSAPKGLRLPFLKRVRFSSDLRLTWSLGYSQTTRSRTQWTAGIPEKTVPQQHDNSLSTKLAGSYSFSRTIEAGTNIGYSHTKGLSGTATKTTDLNIWVLFRF</sequence>
<evidence type="ECO:0000256" key="1">
    <source>
        <dbReference type="SAM" id="MobiDB-lite"/>
    </source>
</evidence>
<proteinExistence type="predicted"/>
<reference evidence="2 3" key="1">
    <citation type="submission" date="2017-07" db="EMBL/GenBank/DDBJ databases">
        <title>Recovery of genomes from metagenomes via a dereplication, aggregation, and scoring strategy.</title>
        <authorList>
            <person name="Sieber C.M."/>
            <person name="Probst A.J."/>
            <person name="Sharrar A."/>
            <person name="Thomas B.C."/>
            <person name="Hess M."/>
            <person name="Tringe S.G."/>
            <person name="Banfield J.F."/>
        </authorList>
    </citation>
    <scope>NUCLEOTIDE SEQUENCE [LARGE SCALE GENOMIC DNA]</scope>
    <source>
        <strain evidence="2">JGI_Cruoil_03_51_56</strain>
    </source>
</reference>
<gene>
    <name evidence="2" type="ORF">CH330_07430</name>
</gene>
<dbReference type="EMBL" id="NOZP01000134">
    <property type="protein sequence ID" value="OYD14867.1"/>
    <property type="molecule type" value="Genomic_DNA"/>
</dbReference>
<organism evidence="2 3">
    <name type="scientific">candidate division WOR-3 bacterium JGI_Cruoil_03_51_56</name>
    <dbReference type="NCBI Taxonomy" id="1973747"/>
    <lineage>
        <taxon>Bacteria</taxon>
        <taxon>Bacteria division WOR-3</taxon>
    </lineage>
</organism>
<dbReference type="Proteomes" id="UP000215559">
    <property type="component" value="Unassembled WGS sequence"/>
</dbReference>
<accession>A0A235BT15</accession>
<comment type="caution">
    <text evidence="2">The sequence shown here is derived from an EMBL/GenBank/DDBJ whole genome shotgun (WGS) entry which is preliminary data.</text>
</comment>
<protein>
    <submittedName>
        <fullName evidence="2">Uncharacterized protein</fullName>
    </submittedName>
</protein>
<name>A0A235BT15_UNCW3</name>
<feature type="region of interest" description="Disordered" evidence="1">
    <location>
        <begin position="337"/>
        <end position="356"/>
    </location>
</feature>